<reference evidence="1 2" key="1">
    <citation type="submission" date="2019-05" db="EMBL/GenBank/DDBJ databases">
        <authorList>
            <consortium name="Science for Life Laboratories"/>
        </authorList>
    </citation>
    <scope>NUCLEOTIDE SEQUENCE [LARGE SCALE GENOMIC DNA]</scope>
    <source>
        <strain evidence="1">Soil9</strain>
    </source>
</reference>
<organism evidence="1 2">
    <name type="scientific">Gemmata massiliana</name>
    <dbReference type="NCBI Taxonomy" id="1210884"/>
    <lineage>
        <taxon>Bacteria</taxon>
        <taxon>Pseudomonadati</taxon>
        <taxon>Planctomycetota</taxon>
        <taxon>Planctomycetia</taxon>
        <taxon>Gemmatales</taxon>
        <taxon>Gemmataceae</taxon>
        <taxon>Gemmata</taxon>
    </lineage>
</organism>
<sequence>MTEGQWGSTEDVHLMCEFLGARGVTTRKLRLFSCAACRRVSDLLTIANTRRALEFTEQYLDGAVPLSVVREAHRALMGTVEALPLGENPAQPEVMAAWAVAFASWWEQRGAYGDAYVAEQVSVLVSIAAGIAAGSHVDWAAGSVSEVRELRAAVSLLRDIFGNPFRPVAPFPSWRTPTVVALTAQMYESRDFGAMPILADALQDAGCDSADVLDHCRGPGPHVRGCWVVDLVLGRE</sequence>
<gene>
    <name evidence="1" type="ORF">SOIL9_61190</name>
</gene>
<proteinExistence type="predicted"/>
<dbReference type="AlphaFoldDB" id="A0A6P2CTX0"/>
<dbReference type="EMBL" id="LR593886">
    <property type="protein sequence ID" value="VTR91595.1"/>
    <property type="molecule type" value="Genomic_DNA"/>
</dbReference>
<name>A0A6P2CTX0_9BACT</name>
<evidence type="ECO:0000313" key="1">
    <source>
        <dbReference type="EMBL" id="VTR91595.1"/>
    </source>
</evidence>
<evidence type="ECO:0008006" key="3">
    <source>
        <dbReference type="Google" id="ProtNLM"/>
    </source>
</evidence>
<protein>
    <recommendedName>
        <fullName evidence="3">SMI1/KNR4 family protein</fullName>
    </recommendedName>
</protein>
<dbReference type="KEGG" id="gms:SOIL9_61190"/>
<evidence type="ECO:0000313" key="2">
    <source>
        <dbReference type="Proteomes" id="UP000464178"/>
    </source>
</evidence>
<keyword evidence="2" id="KW-1185">Reference proteome</keyword>
<dbReference type="Proteomes" id="UP000464178">
    <property type="component" value="Chromosome"/>
</dbReference>
<accession>A0A6P2CTX0</accession>